<name>A0ABU9EV85_9STAP</name>
<protein>
    <recommendedName>
        <fullName evidence="3">Nuclease SbcCD subunit C</fullName>
    </recommendedName>
</protein>
<evidence type="ECO:0000259" key="5">
    <source>
        <dbReference type="Pfam" id="PF13476"/>
    </source>
</evidence>
<dbReference type="InterPro" id="IPR027417">
    <property type="entry name" value="P-loop_NTPase"/>
</dbReference>
<dbReference type="Pfam" id="PF13476">
    <property type="entry name" value="AAA_23"/>
    <property type="match status" value="1"/>
</dbReference>
<organism evidence="6 7">
    <name type="scientific">Staphylococcus debuckii</name>
    <dbReference type="NCBI Taxonomy" id="2044912"/>
    <lineage>
        <taxon>Bacteria</taxon>
        <taxon>Bacillati</taxon>
        <taxon>Bacillota</taxon>
        <taxon>Bacilli</taxon>
        <taxon>Bacillales</taxon>
        <taxon>Staphylococcaceae</taxon>
        <taxon>Staphylococcus</taxon>
    </lineage>
</organism>
<evidence type="ECO:0000256" key="2">
    <source>
        <dbReference type="ARBA" id="ARBA00011322"/>
    </source>
</evidence>
<reference evidence="6 7" key="1">
    <citation type="submission" date="2024-04" db="EMBL/GenBank/DDBJ databases">
        <title>Staphylococcus debuckii a clinical isolate.</title>
        <authorList>
            <person name="Magnan C."/>
            <person name="Plumet L."/>
            <person name="Morsli M."/>
            <person name="Molle V."/>
            <person name="Lavigne J.-P."/>
        </authorList>
    </citation>
    <scope>NUCLEOTIDE SEQUENCE [LARGE SCALE GENOMIC DNA]</scope>
    <source>
        <strain evidence="6 7">NSD001</strain>
    </source>
</reference>
<dbReference type="InterPro" id="IPR038729">
    <property type="entry name" value="Rad50/SbcC_AAA"/>
</dbReference>
<keyword evidence="7" id="KW-1185">Reference proteome</keyword>
<keyword evidence="4" id="KW-0175">Coiled coil</keyword>
<comment type="caution">
    <text evidence="6">The sequence shown here is derived from an EMBL/GenBank/DDBJ whole genome shotgun (WGS) entry which is preliminary data.</text>
</comment>
<dbReference type="Gene3D" id="3.40.50.300">
    <property type="entry name" value="P-loop containing nucleotide triphosphate hydrolases"/>
    <property type="match status" value="2"/>
</dbReference>
<evidence type="ECO:0000256" key="4">
    <source>
        <dbReference type="SAM" id="Coils"/>
    </source>
</evidence>
<feature type="coiled-coil region" evidence="4">
    <location>
        <begin position="221"/>
        <end position="296"/>
    </location>
</feature>
<dbReference type="Proteomes" id="UP001380601">
    <property type="component" value="Unassembled WGS sequence"/>
</dbReference>
<proteinExistence type="inferred from homology"/>
<gene>
    <name evidence="6" type="ORF">AADA34_01555</name>
</gene>
<evidence type="ECO:0000256" key="3">
    <source>
        <dbReference type="ARBA" id="ARBA00013368"/>
    </source>
</evidence>
<accession>A0ABU9EV85</accession>
<dbReference type="SUPFAM" id="SSF52540">
    <property type="entry name" value="P-loop containing nucleoside triphosphate hydrolases"/>
    <property type="match status" value="2"/>
</dbReference>
<sequence length="682" mass="79161">MKLIRLELENFRQYYGKQTIDFATGNDKNTTILFGENGKGKTGIYRAIMFVLFGSKNISQDGKDEKVHLTNLKYLEEMSPSPGVSHVKLIFEHENKIYEIFRKISSFKHGSRSVTESDSDQYFLETNKVTGDTLPNILKDKQQIKDKINKIINEEIKDFFLFDAEKIDTLAKPDRSIRNEVRSAIFSLLQIDKLDEAKDIIVRQIKDIKYKLVSKSKDGSAQDVKEEMESVEITIQEKTDHLEKMNLEIDQLKMNIDQHSSTLEKNKKIVELKERLKERERALNNLNNQLKHLKINLISLVFQDSPYLIMDTLLQNNKVSLEDFLGENKIHIPLELLQESLSEDRCIVCDNNLITNSENKNYIEMLMQTQKNTETNNLARMLLRLAEEKTLEFTKNKAKLTQFIQEYSSIINEIDDEKHSIKILRDDIAEQARNTIDLAEIQNMIDQDKITKDNILKNIGLFEKDLDDLENKKNILNDKLQKVLKLEGENEHEKRQLELLISLEKDIKNIKDSFSAEVRKLLGDYTTNMFKKLIDEKDLEVIKEVVINNSFEIEAHNNSGRIITQDISQGQRQILSLSFITSLAKLAVKENSEDQIDYPLFMDSPFNRLSAKNRDNLIMRLPDLTAQWILLVTDTELTISEERVFKQSGKLGKWYKIIQLAPQYSKIEEVSIDEQMATRGGI</sequence>
<feature type="domain" description="Rad50/SbcC-type AAA" evidence="5">
    <location>
        <begin position="5"/>
        <end position="290"/>
    </location>
</feature>
<evidence type="ECO:0000313" key="6">
    <source>
        <dbReference type="EMBL" id="MEL0537411.1"/>
    </source>
</evidence>
<dbReference type="RefSeq" id="WP_341611083.1">
    <property type="nucleotide sequence ID" value="NZ_JBBWSC010000001.1"/>
</dbReference>
<dbReference type="PANTHER" id="PTHR32114">
    <property type="entry name" value="ABC TRANSPORTER ABCH.3"/>
    <property type="match status" value="1"/>
</dbReference>
<comment type="subunit">
    <text evidence="2">Heterodimer of SbcC and SbcD.</text>
</comment>
<evidence type="ECO:0000313" key="7">
    <source>
        <dbReference type="Proteomes" id="UP001380601"/>
    </source>
</evidence>
<dbReference type="PANTHER" id="PTHR32114:SF2">
    <property type="entry name" value="ABC TRANSPORTER ABCH.3"/>
    <property type="match status" value="1"/>
</dbReference>
<feature type="coiled-coil region" evidence="4">
    <location>
        <begin position="452"/>
        <end position="496"/>
    </location>
</feature>
<comment type="similarity">
    <text evidence="1">Belongs to the SMC family. SbcC subfamily.</text>
</comment>
<evidence type="ECO:0000256" key="1">
    <source>
        <dbReference type="ARBA" id="ARBA00006930"/>
    </source>
</evidence>
<dbReference type="EMBL" id="JBBWSC010000001">
    <property type="protein sequence ID" value="MEL0537411.1"/>
    <property type="molecule type" value="Genomic_DNA"/>
</dbReference>